<keyword evidence="1" id="KW-0472">Membrane</keyword>
<sequence length="483" mass="52208">MRTGALNASGLGIGYLRLKQWPFFVAALIITVGLLITAAFVGAADNLLLWVPIFLVWFLAAALHGLFAGRSHDERLLAQGGTPPRGALPILTAGGLVVALLVALTSVWQLGEWRLRVADATHARGDCGTSEAVAGYHAVEDFFQLSFSSSLMERARAGVAACELLDRAQDDVVAEDYEQALDAYATYFEHPAARWQDTDGEVADIHLSYATDLAETADAEFSGSVTPEYSDAMTRAQEIFSIIPVDYEGTEAAGQVPQALTDLYETGTNRLGSDWCTGLEQIDVLRDLDWSAAPEVTERIDGDRPEAVLECGWASVDAQEFDHADDMVEILEAEYTEYEAKDVEKMVTHIGAGRIELEMDTLTILGDSALDATPTASSGNDKFVFELVNHSPYDLRFLYVGPDKVHGEVVADACDDCDVYEPGSPPSQDACFGEGETLEVELDPGEYRIVIAYSDPLTRPSEGTVKLKGGDLSSSCYFVTSGS</sequence>
<name>A0ABU2M3H9_9ACTN</name>
<protein>
    <submittedName>
        <fullName evidence="2">DUF1109 domain-containing protein</fullName>
    </submittedName>
</protein>
<comment type="caution">
    <text evidence="2">The sequence shown here is derived from an EMBL/GenBank/DDBJ whole genome shotgun (WGS) entry which is preliminary data.</text>
</comment>
<accession>A0ABU2M3H9</accession>
<dbReference type="RefSeq" id="WP_311510018.1">
    <property type="nucleotide sequence ID" value="NZ_JAVREP010000001.1"/>
</dbReference>
<gene>
    <name evidence="2" type="ORF">RM479_02145</name>
</gene>
<proteinExistence type="predicted"/>
<evidence type="ECO:0000256" key="1">
    <source>
        <dbReference type="SAM" id="Phobius"/>
    </source>
</evidence>
<dbReference type="EMBL" id="JAVREP010000001">
    <property type="protein sequence ID" value="MDT0327203.1"/>
    <property type="molecule type" value="Genomic_DNA"/>
</dbReference>
<organism evidence="2 3">
    <name type="scientific">Nocardiopsis lambiniae</name>
    <dbReference type="NCBI Taxonomy" id="3075539"/>
    <lineage>
        <taxon>Bacteria</taxon>
        <taxon>Bacillati</taxon>
        <taxon>Actinomycetota</taxon>
        <taxon>Actinomycetes</taxon>
        <taxon>Streptosporangiales</taxon>
        <taxon>Nocardiopsidaceae</taxon>
        <taxon>Nocardiopsis</taxon>
    </lineage>
</organism>
<feature type="transmembrane region" description="Helical" evidence="1">
    <location>
        <begin position="88"/>
        <end position="108"/>
    </location>
</feature>
<feature type="transmembrane region" description="Helical" evidence="1">
    <location>
        <begin position="47"/>
        <end position="67"/>
    </location>
</feature>
<keyword evidence="3" id="KW-1185">Reference proteome</keyword>
<keyword evidence="1" id="KW-0812">Transmembrane</keyword>
<dbReference type="Proteomes" id="UP001183390">
    <property type="component" value="Unassembled WGS sequence"/>
</dbReference>
<keyword evidence="1" id="KW-1133">Transmembrane helix</keyword>
<evidence type="ECO:0000313" key="3">
    <source>
        <dbReference type="Proteomes" id="UP001183390"/>
    </source>
</evidence>
<feature type="transmembrane region" description="Helical" evidence="1">
    <location>
        <begin position="21"/>
        <end position="41"/>
    </location>
</feature>
<evidence type="ECO:0000313" key="2">
    <source>
        <dbReference type="EMBL" id="MDT0327203.1"/>
    </source>
</evidence>
<reference evidence="3" key="1">
    <citation type="submission" date="2023-07" db="EMBL/GenBank/DDBJ databases">
        <title>30 novel species of actinomycetes from the DSMZ collection.</title>
        <authorList>
            <person name="Nouioui I."/>
        </authorList>
    </citation>
    <scope>NUCLEOTIDE SEQUENCE [LARGE SCALE GENOMIC DNA]</scope>
    <source>
        <strain evidence="3">DSM 44743</strain>
    </source>
</reference>